<keyword evidence="5 10" id="KW-0808">Transferase</keyword>
<comment type="pathway">
    <text evidence="3">Cofactor biosynthesis; tetrahydrofolate biosynthesis; 7,8-dihydrofolate from 2-amino-4-hydroxy-6-hydroxymethyl-7,8-dihydropteridine diphosphate and 4-aminobenzoate: step 1/2.</text>
</comment>
<evidence type="ECO:0000313" key="10">
    <source>
        <dbReference type="EMBL" id="TWV99564.1"/>
    </source>
</evidence>
<comment type="catalytic activity">
    <reaction evidence="1">
        <text>(7,8-dihydropterin-6-yl)methyl diphosphate + 4-aminobenzoate = 7,8-dihydropteroate + diphosphate</text>
        <dbReference type="Rhea" id="RHEA:19949"/>
        <dbReference type="ChEBI" id="CHEBI:17836"/>
        <dbReference type="ChEBI" id="CHEBI:17839"/>
        <dbReference type="ChEBI" id="CHEBI:33019"/>
        <dbReference type="ChEBI" id="CHEBI:72950"/>
        <dbReference type="EC" id="2.5.1.15"/>
    </reaction>
</comment>
<organism evidence="10 11">
    <name type="scientific">Chitinophaga pinensis</name>
    <dbReference type="NCBI Taxonomy" id="79329"/>
    <lineage>
        <taxon>Bacteria</taxon>
        <taxon>Pseudomonadati</taxon>
        <taxon>Bacteroidota</taxon>
        <taxon>Chitinophagia</taxon>
        <taxon>Chitinophagales</taxon>
        <taxon>Chitinophagaceae</taxon>
        <taxon>Chitinophaga</taxon>
    </lineage>
</organism>
<dbReference type="NCBIfam" id="TIGR01496">
    <property type="entry name" value="DHPS"/>
    <property type="match status" value="1"/>
</dbReference>
<name>A0A5C6LQ31_9BACT</name>
<evidence type="ECO:0000256" key="8">
    <source>
        <dbReference type="ARBA" id="ARBA00022909"/>
    </source>
</evidence>
<dbReference type="Proteomes" id="UP000318815">
    <property type="component" value="Unassembled WGS sequence"/>
</dbReference>
<dbReference type="GO" id="GO:0046654">
    <property type="term" value="P:tetrahydrofolate biosynthetic process"/>
    <property type="evidence" value="ECO:0007669"/>
    <property type="project" value="TreeGrafter"/>
</dbReference>
<dbReference type="PANTHER" id="PTHR20941:SF1">
    <property type="entry name" value="FOLIC ACID SYNTHESIS PROTEIN FOL1"/>
    <property type="match status" value="1"/>
</dbReference>
<dbReference type="InterPro" id="IPR006390">
    <property type="entry name" value="DHP_synth_dom"/>
</dbReference>
<dbReference type="InterPro" id="IPR045031">
    <property type="entry name" value="DHP_synth-like"/>
</dbReference>
<dbReference type="AlphaFoldDB" id="A0A5C6LQ31"/>
<evidence type="ECO:0000256" key="3">
    <source>
        <dbReference type="ARBA" id="ARBA00004763"/>
    </source>
</evidence>
<dbReference type="OrthoDB" id="9811744at2"/>
<keyword evidence="7" id="KW-0460">Magnesium</keyword>
<dbReference type="EC" id="2.5.1.15" evidence="4"/>
<dbReference type="PROSITE" id="PS50972">
    <property type="entry name" value="PTERIN_BINDING"/>
    <property type="match status" value="1"/>
</dbReference>
<dbReference type="PROSITE" id="PS00793">
    <property type="entry name" value="DHPS_2"/>
    <property type="match status" value="1"/>
</dbReference>
<dbReference type="CDD" id="cd00739">
    <property type="entry name" value="DHPS"/>
    <property type="match status" value="1"/>
</dbReference>
<comment type="caution">
    <text evidence="10">The sequence shown here is derived from an EMBL/GenBank/DDBJ whole genome shotgun (WGS) entry which is preliminary data.</text>
</comment>
<keyword evidence="8" id="KW-0289">Folate biosynthesis</keyword>
<dbReference type="InterPro" id="IPR000489">
    <property type="entry name" value="Pterin-binding_dom"/>
</dbReference>
<dbReference type="Pfam" id="PF00809">
    <property type="entry name" value="Pterin_bind"/>
    <property type="match status" value="1"/>
</dbReference>
<protein>
    <recommendedName>
        <fullName evidence="4">dihydropteroate synthase</fullName>
        <ecNumber evidence="4">2.5.1.15</ecNumber>
    </recommendedName>
</protein>
<evidence type="ECO:0000313" key="11">
    <source>
        <dbReference type="Proteomes" id="UP000318815"/>
    </source>
</evidence>
<accession>A0A5C6LQ31</accession>
<evidence type="ECO:0000256" key="2">
    <source>
        <dbReference type="ARBA" id="ARBA00001946"/>
    </source>
</evidence>
<dbReference type="GO" id="GO:0046656">
    <property type="term" value="P:folic acid biosynthetic process"/>
    <property type="evidence" value="ECO:0007669"/>
    <property type="project" value="UniProtKB-KW"/>
</dbReference>
<comment type="cofactor">
    <cofactor evidence="2">
        <name>Mg(2+)</name>
        <dbReference type="ChEBI" id="CHEBI:18420"/>
    </cofactor>
</comment>
<keyword evidence="11" id="KW-1185">Reference proteome</keyword>
<gene>
    <name evidence="10" type="primary">folP</name>
    <name evidence="10" type="ORF">FEF09_16065</name>
</gene>
<evidence type="ECO:0000256" key="6">
    <source>
        <dbReference type="ARBA" id="ARBA00022723"/>
    </source>
</evidence>
<dbReference type="InterPro" id="IPR011005">
    <property type="entry name" value="Dihydropteroate_synth-like_sf"/>
</dbReference>
<dbReference type="Gene3D" id="3.20.20.20">
    <property type="entry name" value="Dihydropteroate synthase-like"/>
    <property type="match status" value="1"/>
</dbReference>
<dbReference type="EMBL" id="VOHS01000015">
    <property type="protein sequence ID" value="TWV99564.1"/>
    <property type="molecule type" value="Genomic_DNA"/>
</dbReference>
<evidence type="ECO:0000256" key="5">
    <source>
        <dbReference type="ARBA" id="ARBA00022679"/>
    </source>
</evidence>
<dbReference type="GO" id="GO:0004156">
    <property type="term" value="F:dihydropteroate synthase activity"/>
    <property type="evidence" value="ECO:0007669"/>
    <property type="project" value="UniProtKB-EC"/>
</dbReference>
<dbReference type="PANTHER" id="PTHR20941">
    <property type="entry name" value="FOLATE SYNTHESIS PROTEINS"/>
    <property type="match status" value="1"/>
</dbReference>
<evidence type="ECO:0000256" key="4">
    <source>
        <dbReference type="ARBA" id="ARBA00012458"/>
    </source>
</evidence>
<evidence type="ECO:0000259" key="9">
    <source>
        <dbReference type="PROSITE" id="PS50972"/>
    </source>
</evidence>
<dbReference type="SUPFAM" id="SSF51717">
    <property type="entry name" value="Dihydropteroate synthetase-like"/>
    <property type="match status" value="1"/>
</dbReference>
<reference evidence="10 11" key="1">
    <citation type="submission" date="2019-08" db="EMBL/GenBank/DDBJ databases">
        <title>Whole genome sequencing of chitin degrading bacteria Chitinophaga pinensis YS16.</title>
        <authorList>
            <person name="Singh R.P."/>
            <person name="Manchanda G."/>
            <person name="Maurya I.K."/>
            <person name="Joshi N.K."/>
            <person name="Srivastava A.K."/>
        </authorList>
    </citation>
    <scope>NUCLEOTIDE SEQUENCE [LARGE SCALE GENOMIC DNA]</scope>
    <source>
        <strain evidence="10 11">YS-16</strain>
    </source>
</reference>
<evidence type="ECO:0000256" key="7">
    <source>
        <dbReference type="ARBA" id="ARBA00022842"/>
    </source>
</evidence>
<keyword evidence="6" id="KW-0479">Metal-binding</keyword>
<dbReference type="GO" id="GO:0046872">
    <property type="term" value="F:metal ion binding"/>
    <property type="evidence" value="ECO:0007669"/>
    <property type="project" value="UniProtKB-KW"/>
</dbReference>
<feature type="domain" description="Pterin-binding" evidence="9">
    <location>
        <begin position="26"/>
        <end position="278"/>
    </location>
</feature>
<dbReference type="GO" id="GO:0005829">
    <property type="term" value="C:cytosol"/>
    <property type="evidence" value="ECO:0007669"/>
    <property type="project" value="TreeGrafter"/>
</dbReference>
<proteinExistence type="predicted"/>
<evidence type="ECO:0000256" key="1">
    <source>
        <dbReference type="ARBA" id="ARBA00000012"/>
    </source>
</evidence>
<sequence>MDTMEGKNGEYTTINCQGTLLDLSKPVVMGIINITEDSFFAGSRTQHIDLILQRAAQLLEEGAQILDIGAQSTRPGSVSVGPDTELERLVPAVRTLKEHFPQAILSIDTYYANVAEQTVNAGAAIINDISAGDLDAEMIPTAGKLGVPYIAMHMQGTPTNMQQHPHYEDVTKEVLDYFIRKRAQCLEAGIKDVIIDPGFGFGKTIAHNYTLLKKLSIFHMLECPLLVGISRKSMIYKLLETTPAEALNGTTILHTLALQQGAHILRVHDVKAAMEAVKITQYMNAL</sequence>